<comment type="caution">
    <text evidence="1">The sequence shown here is derived from an EMBL/GenBank/DDBJ whole genome shotgun (WGS) entry which is preliminary data.</text>
</comment>
<gene>
    <name evidence="1" type="ORF">HNQ85_003038</name>
</gene>
<evidence type="ECO:0000313" key="1">
    <source>
        <dbReference type="EMBL" id="MBA2872726.1"/>
    </source>
</evidence>
<reference evidence="1 2" key="1">
    <citation type="submission" date="2020-07" db="EMBL/GenBank/DDBJ databases">
        <title>Genomic Encyclopedia of Type Strains, Phase IV (KMG-IV): sequencing the most valuable type-strain genomes for metagenomic binning, comparative biology and taxonomic classification.</title>
        <authorList>
            <person name="Goeker M."/>
        </authorList>
    </citation>
    <scope>NUCLEOTIDE SEQUENCE [LARGE SCALE GENOMIC DNA]</scope>
    <source>
        <strain evidence="1 2">DSM 25220</strain>
    </source>
</reference>
<keyword evidence="2" id="KW-1185">Reference proteome</keyword>
<dbReference type="EMBL" id="JACDUU010000008">
    <property type="protein sequence ID" value="MBA2872726.1"/>
    <property type="molecule type" value="Genomic_DNA"/>
</dbReference>
<dbReference type="AlphaFoldDB" id="A0A7W0BXV1"/>
<protein>
    <submittedName>
        <fullName evidence="1">Prophage DNA circulation protein</fullName>
    </submittedName>
</protein>
<dbReference type="RefSeq" id="WP_181538482.1">
    <property type="nucleotide sequence ID" value="NZ_JACDUU010000008.1"/>
</dbReference>
<dbReference type="Proteomes" id="UP000580891">
    <property type="component" value="Unassembled WGS sequence"/>
</dbReference>
<evidence type="ECO:0000313" key="2">
    <source>
        <dbReference type="Proteomes" id="UP000580891"/>
    </source>
</evidence>
<accession>A0A7W0BXV1</accession>
<sequence>MTELHHPFYLKLKEMLKNATHTIKDAMADLMEQELVTIEEIAEMMKQHPDTLIEQQTLLGITYRFYRLTIENMAFYMETRVINNKKHLERVLFVTFGTTEHSLLTYRSYDDQMQLNKPIKVNNTIKTLVKDGIEKSFV</sequence>
<proteinExistence type="predicted"/>
<name>A0A7W0BXV1_9BACL</name>
<organism evidence="1 2">
    <name type="scientific">[Anoxybacillus] calidus</name>
    <dbReference type="NCBI Taxonomy" id="575178"/>
    <lineage>
        <taxon>Bacteria</taxon>
        <taxon>Bacillati</taxon>
        <taxon>Bacillota</taxon>
        <taxon>Bacilli</taxon>
        <taxon>Bacillales</taxon>
        <taxon>Anoxybacillaceae</taxon>
        <taxon>Paranoxybacillus</taxon>
    </lineage>
</organism>